<keyword evidence="3" id="KW-1185">Reference proteome</keyword>
<gene>
    <name evidence="2" type="ORF">MYCIT1_LOCUS6175</name>
</gene>
<reference evidence="2" key="1">
    <citation type="submission" date="2023-11" db="EMBL/GenBank/DDBJ databases">
        <authorList>
            <person name="De Vega J J."/>
            <person name="De Vega J J."/>
        </authorList>
    </citation>
    <scope>NUCLEOTIDE SEQUENCE</scope>
</reference>
<evidence type="ECO:0000313" key="3">
    <source>
        <dbReference type="Proteomes" id="UP001295794"/>
    </source>
</evidence>
<evidence type="ECO:0000256" key="1">
    <source>
        <dbReference type="SAM" id="MobiDB-lite"/>
    </source>
</evidence>
<dbReference type="AlphaFoldDB" id="A0AAD2GX87"/>
<dbReference type="EMBL" id="CAVNYO010000085">
    <property type="protein sequence ID" value="CAK5265306.1"/>
    <property type="molecule type" value="Genomic_DNA"/>
</dbReference>
<name>A0AAD2GX87_9AGAR</name>
<dbReference type="Proteomes" id="UP001295794">
    <property type="component" value="Unassembled WGS sequence"/>
</dbReference>
<proteinExistence type="predicted"/>
<sequence length="201" mass="19824">MLSEARGRGGVDGDGGGKSRPRLVEGVIGGEVVAGGDPDSGLAGAGTLHGVDAPLFELGPGSAAFIRGAAGFERRTESGVVLREAAASAISAFISTLGACDGFQTGVAETVSDTAGGGSTISSLSISKMSSMAAAATVGQVVVNVVFELRRLASSSGDDGVLRFVEGMMGSGKSCIASQSACFSNAPIASTLRRTVGLFCS</sequence>
<accession>A0AAD2GX87</accession>
<feature type="region of interest" description="Disordered" evidence="1">
    <location>
        <begin position="1"/>
        <end position="22"/>
    </location>
</feature>
<protein>
    <submittedName>
        <fullName evidence="2">Uncharacterized protein</fullName>
    </submittedName>
</protein>
<comment type="caution">
    <text evidence="2">The sequence shown here is derived from an EMBL/GenBank/DDBJ whole genome shotgun (WGS) entry which is preliminary data.</text>
</comment>
<feature type="compositionally biased region" description="Basic and acidic residues" evidence="1">
    <location>
        <begin position="1"/>
        <end position="17"/>
    </location>
</feature>
<evidence type="ECO:0000313" key="2">
    <source>
        <dbReference type="EMBL" id="CAK5265306.1"/>
    </source>
</evidence>
<organism evidence="2 3">
    <name type="scientific">Mycena citricolor</name>
    <dbReference type="NCBI Taxonomy" id="2018698"/>
    <lineage>
        <taxon>Eukaryota</taxon>
        <taxon>Fungi</taxon>
        <taxon>Dikarya</taxon>
        <taxon>Basidiomycota</taxon>
        <taxon>Agaricomycotina</taxon>
        <taxon>Agaricomycetes</taxon>
        <taxon>Agaricomycetidae</taxon>
        <taxon>Agaricales</taxon>
        <taxon>Marasmiineae</taxon>
        <taxon>Mycenaceae</taxon>
        <taxon>Mycena</taxon>
    </lineage>
</organism>